<dbReference type="Gene3D" id="1.10.357.10">
    <property type="entry name" value="Tetracycline Repressor, domain 2"/>
    <property type="match status" value="1"/>
</dbReference>
<keyword evidence="1 2" id="KW-0238">DNA-binding</keyword>
<dbReference type="PANTHER" id="PTHR43479">
    <property type="entry name" value="ACREF/ENVCD OPERON REPRESSOR-RELATED"/>
    <property type="match status" value="1"/>
</dbReference>
<evidence type="ECO:0000259" key="3">
    <source>
        <dbReference type="PROSITE" id="PS50977"/>
    </source>
</evidence>
<dbReference type="RefSeq" id="WP_084235404.1">
    <property type="nucleotide sequence ID" value="NZ_FWXW01000009.1"/>
</dbReference>
<gene>
    <name evidence="4" type="ORF">SAMN02745168_2744</name>
</gene>
<dbReference type="EMBL" id="FWXW01000009">
    <property type="protein sequence ID" value="SMC82766.1"/>
    <property type="molecule type" value="Genomic_DNA"/>
</dbReference>
<dbReference type="Proteomes" id="UP000192790">
    <property type="component" value="Unassembled WGS sequence"/>
</dbReference>
<evidence type="ECO:0000313" key="4">
    <source>
        <dbReference type="EMBL" id="SMC82766.1"/>
    </source>
</evidence>
<feature type="domain" description="HTH tetR-type" evidence="3">
    <location>
        <begin position="15"/>
        <end position="75"/>
    </location>
</feature>
<evidence type="ECO:0000256" key="1">
    <source>
        <dbReference type="ARBA" id="ARBA00023125"/>
    </source>
</evidence>
<dbReference type="InterPro" id="IPR050624">
    <property type="entry name" value="HTH-type_Tx_Regulator"/>
</dbReference>
<evidence type="ECO:0000256" key="2">
    <source>
        <dbReference type="PROSITE-ProRule" id="PRU00335"/>
    </source>
</evidence>
<accession>A0A1W2CCG1</accession>
<feature type="DNA-binding region" description="H-T-H motif" evidence="2">
    <location>
        <begin position="38"/>
        <end position="57"/>
    </location>
</feature>
<dbReference type="Pfam" id="PF00440">
    <property type="entry name" value="TetR_N"/>
    <property type="match status" value="1"/>
</dbReference>
<dbReference type="SUPFAM" id="SSF46689">
    <property type="entry name" value="Homeodomain-like"/>
    <property type="match status" value="1"/>
</dbReference>
<dbReference type="AlphaFoldDB" id="A0A1W2CCG1"/>
<sequence>MNRKTKEKTRQEQAEETKERIRRVALELFSTKDYGTVTVSMICRAAHVSNGLLYNYFPSKESILLDEFYKADQRYLEIERSFYEGQPAKERMLLLMQAIWGSVCHSGILSQRAIRVAYINILKNGVSEALSLDRPVWAITRNIIHYAKERGELRAGYSSFDASLLFTILSIGFVSTSLWDIVQKDVDGYEKEFFHVIDLALDGVFQNPDGL</sequence>
<dbReference type="OrthoDB" id="9785164at2"/>
<evidence type="ECO:0000313" key="5">
    <source>
        <dbReference type="Proteomes" id="UP000192790"/>
    </source>
</evidence>
<proteinExistence type="predicted"/>
<name>A0A1W2CCG1_9FIRM</name>
<dbReference type="STRING" id="1122930.SAMN02745168_2744"/>
<protein>
    <submittedName>
        <fullName evidence="4">Transcriptional regulator, TetR family</fullName>
    </submittedName>
</protein>
<organism evidence="4 5">
    <name type="scientific">Papillibacter cinnamivorans DSM 12816</name>
    <dbReference type="NCBI Taxonomy" id="1122930"/>
    <lineage>
        <taxon>Bacteria</taxon>
        <taxon>Bacillati</taxon>
        <taxon>Bacillota</taxon>
        <taxon>Clostridia</taxon>
        <taxon>Eubacteriales</taxon>
        <taxon>Oscillospiraceae</taxon>
        <taxon>Papillibacter</taxon>
    </lineage>
</organism>
<dbReference type="PANTHER" id="PTHR43479:SF11">
    <property type="entry name" value="ACREF_ENVCD OPERON REPRESSOR-RELATED"/>
    <property type="match status" value="1"/>
</dbReference>
<dbReference type="PRINTS" id="PR00455">
    <property type="entry name" value="HTHTETR"/>
</dbReference>
<dbReference type="PROSITE" id="PS50977">
    <property type="entry name" value="HTH_TETR_2"/>
    <property type="match status" value="1"/>
</dbReference>
<keyword evidence="5" id="KW-1185">Reference proteome</keyword>
<dbReference type="InterPro" id="IPR001647">
    <property type="entry name" value="HTH_TetR"/>
</dbReference>
<dbReference type="InterPro" id="IPR009057">
    <property type="entry name" value="Homeodomain-like_sf"/>
</dbReference>
<reference evidence="4 5" key="1">
    <citation type="submission" date="2017-04" db="EMBL/GenBank/DDBJ databases">
        <authorList>
            <person name="Afonso C.L."/>
            <person name="Miller P.J."/>
            <person name="Scott M.A."/>
            <person name="Spackman E."/>
            <person name="Goraichik I."/>
            <person name="Dimitrov K.M."/>
            <person name="Suarez D.L."/>
            <person name="Swayne D.E."/>
        </authorList>
    </citation>
    <scope>NUCLEOTIDE SEQUENCE [LARGE SCALE GENOMIC DNA]</scope>
    <source>
        <strain evidence="4 5">DSM 12816</strain>
    </source>
</reference>
<dbReference type="GO" id="GO:0003677">
    <property type="term" value="F:DNA binding"/>
    <property type="evidence" value="ECO:0007669"/>
    <property type="project" value="UniProtKB-UniRule"/>
</dbReference>